<feature type="non-terminal residue" evidence="7">
    <location>
        <position position="77"/>
    </location>
</feature>
<evidence type="ECO:0000256" key="3">
    <source>
        <dbReference type="ARBA" id="ARBA00022741"/>
    </source>
</evidence>
<dbReference type="GO" id="GO:0002161">
    <property type="term" value="F:aminoacyl-tRNA deacylase activity"/>
    <property type="evidence" value="ECO:0007669"/>
    <property type="project" value="InterPro"/>
</dbReference>
<dbReference type="GO" id="GO:0006429">
    <property type="term" value="P:leucyl-tRNA aminoacylation"/>
    <property type="evidence" value="ECO:0007669"/>
    <property type="project" value="InterPro"/>
</dbReference>
<dbReference type="PANTHER" id="PTHR45794:SF1">
    <property type="entry name" value="LEUCINE--TRNA LIGASE, CYTOPLASMIC"/>
    <property type="match status" value="1"/>
</dbReference>
<evidence type="ECO:0000256" key="1">
    <source>
        <dbReference type="ARBA" id="ARBA00005594"/>
    </source>
</evidence>
<dbReference type="SUPFAM" id="SSF50677">
    <property type="entry name" value="ValRS/IleRS/LeuRS editing domain"/>
    <property type="match status" value="1"/>
</dbReference>
<keyword evidence="2" id="KW-0436">Ligase</keyword>
<gene>
    <name evidence="7" type="ORF">LCGC14_3015020</name>
</gene>
<keyword evidence="5" id="KW-0648">Protein biosynthesis</keyword>
<comment type="similarity">
    <text evidence="1">Belongs to the class-I aminoacyl-tRNA synthetase family.</text>
</comment>
<dbReference type="EMBL" id="LAZR01062510">
    <property type="protein sequence ID" value="KKK61371.1"/>
    <property type="molecule type" value="Genomic_DNA"/>
</dbReference>
<sequence length="77" mass="8694">MDEIKGEDIIGKMVLDVYGIKEIPILPGNFVDTATATGVVYSVPAHAPYDYIALNDLQKNKQLIKRYNLDEEQKKKI</sequence>
<evidence type="ECO:0000313" key="7">
    <source>
        <dbReference type="EMBL" id="KKK61371.1"/>
    </source>
</evidence>
<dbReference type="GO" id="GO:0004823">
    <property type="term" value="F:leucine-tRNA ligase activity"/>
    <property type="evidence" value="ECO:0007669"/>
    <property type="project" value="InterPro"/>
</dbReference>
<dbReference type="Gene3D" id="3.90.740.10">
    <property type="entry name" value="Valyl/Leucyl/Isoleucyl-tRNA synthetase, editing domain"/>
    <property type="match status" value="1"/>
</dbReference>
<dbReference type="AlphaFoldDB" id="A0A0F8ZN70"/>
<organism evidence="7">
    <name type="scientific">marine sediment metagenome</name>
    <dbReference type="NCBI Taxonomy" id="412755"/>
    <lineage>
        <taxon>unclassified sequences</taxon>
        <taxon>metagenomes</taxon>
        <taxon>ecological metagenomes</taxon>
    </lineage>
</organism>
<comment type="caution">
    <text evidence="7">The sequence shown here is derived from an EMBL/GenBank/DDBJ whole genome shotgun (WGS) entry which is preliminary data.</text>
</comment>
<evidence type="ECO:0000256" key="4">
    <source>
        <dbReference type="ARBA" id="ARBA00022840"/>
    </source>
</evidence>
<name>A0A0F8ZN70_9ZZZZ</name>
<protein>
    <submittedName>
        <fullName evidence="7">Uncharacterized protein</fullName>
    </submittedName>
</protein>
<keyword evidence="4" id="KW-0067">ATP-binding</keyword>
<dbReference type="InterPro" id="IPR009008">
    <property type="entry name" value="Val/Leu/Ile-tRNA-synth_edit"/>
</dbReference>
<dbReference type="GO" id="GO:0005524">
    <property type="term" value="F:ATP binding"/>
    <property type="evidence" value="ECO:0007669"/>
    <property type="project" value="UniProtKB-KW"/>
</dbReference>
<dbReference type="InterPro" id="IPR004493">
    <property type="entry name" value="Leu-tRNA-synth_Ia_arc/euk"/>
</dbReference>
<keyword evidence="3" id="KW-0547">Nucleotide-binding</keyword>
<evidence type="ECO:0000256" key="6">
    <source>
        <dbReference type="ARBA" id="ARBA00023146"/>
    </source>
</evidence>
<evidence type="ECO:0000256" key="2">
    <source>
        <dbReference type="ARBA" id="ARBA00022598"/>
    </source>
</evidence>
<evidence type="ECO:0000256" key="5">
    <source>
        <dbReference type="ARBA" id="ARBA00022917"/>
    </source>
</evidence>
<keyword evidence="6" id="KW-0030">Aminoacyl-tRNA synthetase</keyword>
<reference evidence="7" key="1">
    <citation type="journal article" date="2015" name="Nature">
        <title>Complex archaea that bridge the gap between prokaryotes and eukaryotes.</title>
        <authorList>
            <person name="Spang A."/>
            <person name="Saw J.H."/>
            <person name="Jorgensen S.L."/>
            <person name="Zaremba-Niedzwiedzka K."/>
            <person name="Martijn J."/>
            <person name="Lind A.E."/>
            <person name="van Eijk R."/>
            <person name="Schleper C."/>
            <person name="Guy L."/>
            <person name="Ettema T.J."/>
        </authorList>
    </citation>
    <scope>NUCLEOTIDE SEQUENCE</scope>
</reference>
<proteinExistence type="inferred from homology"/>
<dbReference type="PANTHER" id="PTHR45794">
    <property type="entry name" value="LEUCYL-TRNA SYNTHETASE"/>
    <property type="match status" value="1"/>
</dbReference>
<accession>A0A0F8ZN70</accession>